<sequence length="498" mass="52223">MAKRRDRPRVPSEALAALLVVAVMVAVGVCLAAFNQSFTPSVPVTLTSDRSGLVMEPYAKVKMRGVEVGRVATVTGGLNQVSLRLDIDPDQIKYIPANVEARIDSTSLFGAKFVDLVYPKQASVQRLSAGAVLKAQNVAVEVNTAFENLVNLIKQIDPAKLNAVLSALAEGVRGQGERIGEATTDANEVLLALNPRTDIIRDDWRAVRAVSDTYSAAAQDILKTLSAVSTTSVTITNQASQLDALLLGVAGFSESGINVLGPSKDNFIKGFNSLRPTADLLMKYNPELTCLLVGAQTTLDKGLLDYTGGYNGKSVIMDAALLLGDDPYRYPQNLPITAAKGGPGGKPGCGSLPDVAKNWPVRYLVTNTGYGSGVDIRPNPGIGFPGWANYFPVTRGIPEPPSIRHPGGPAPGPIPYPGAPPYGASLYGPDGTPLYPGLPPAPPPGSPHEPGPPPPGAEPFSPPFPAQAQPTYAFEPPPPPPPAPSEIPTAPPDQRPPP</sequence>
<dbReference type="InterPro" id="IPR052336">
    <property type="entry name" value="MlaD_Phospholipid_Transporter"/>
</dbReference>
<evidence type="ECO:0000313" key="5">
    <source>
        <dbReference type="Proteomes" id="UP001055171"/>
    </source>
</evidence>
<name>A0ABY3V0B9_MYCLN</name>
<proteinExistence type="predicted"/>
<evidence type="ECO:0000259" key="3">
    <source>
        <dbReference type="Pfam" id="PF11887"/>
    </source>
</evidence>
<dbReference type="Pfam" id="PF02470">
    <property type="entry name" value="MlaD"/>
    <property type="match status" value="1"/>
</dbReference>
<dbReference type="NCBIfam" id="TIGR00996">
    <property type="entry name" value="Mtu_fam_mce"/>
    <property type="match status" value="1"/>
</dbReference>
<dbReference type="EMBL" id="CP092423">
    <property type="protein sequence ID" value="ULP45277.2"/>
    <property type="molecule type" value="Genomic_DNA"/>
</dbReference>
<organism evidence="4 5">
    <name type="scientific">Mycobacterium lentiflavum</name>
    <dbReference type="NCBI Taxonomy" id="141349"/>
    <lineage>
        <taxon>Bacteria</taxon>
        <taxon>Bacillati</taxon>
        <taxon>Actinomycetota</taxon>
        <taxon>Actinomycetes</taxon>
        <taxon>Mycobacteriales</taxon>
        <taxon>Mycobacteriaceae</taxon>
        <taxon>Mycobacterium</taxon>
        <taxon>Mycobacterium simiae complex</taxon>
    </lineage>
</organism>
<gene>
    <name evidence="4" type="ORF">MJO58_22335</name>
</gene>
<dbReference type="InterPro" id="IPR005693">
    <property type="entry name" value="Mce"/>
</dbReference>
<evidence type="ECO:0000256" key="1">
    <source>
        <dbReference type="SAM" id="MobiDB-lite"/>
    </source>
</evidence>
<feature type="region of interest" description="Disordered" evidence="1">
    <location>
        <begin position="399"/>
        <end position="498"/>
    </location>
</feature>
<feature type="domain" description="Mce/MlaD" evidence="2">
    <location>
        <begin position="41"/>
        <end position="117"/>
    </location>
</feature>
<feature type="domain" description="Mammalian cell entry C-terminal" evidence="3">
    <location>
        <begin position="124"/>
        <end position="343"/>
    </location>
</feature>
<reference evidence="4" key="1">
    <citation type="submission" date="2022-08" db="EMBL/GenBank/DDBJ databases">
        <title>Complete genome sequence of 14 non-tuberculosis mycobacteria type-strains.</title>
        <authorList>
            <person name="Igarashi Y."/>
            <person name="Osugi A."/>
            <person name="Mitarai S."/>
        </authorList>
    </citation>
    <scope>NUCLEOTIDE SEQUENCE</scope>
    <source>
        <strain evidence="4">ATCC 51985</strain>
    </source>
</reference>
<protein>
    <submittedName>
        <fullName evidence="4">MCE family protein</fullName>
    </submittedName>
</protein>
<dbReference type="Pfam" id="PF11887">
    <property type="entry name" value="Mce4_CUP1"/>
    <property type="match status" value="1"/>
</dbReference>
<feature type="compositionally biased region" description="Low complexity" evidence="1">
    <location>
        <begin position="421"/>
        <end position="435"/>
    </location>
</feature>
<dbReference type="InterPro" id="IPR024516">
    <property type="entry name" value="Mce_C"/>
</dbReference>
<evidence type="ECO:0000259" key="2">
    <source>
        <dbReference type="Pfam" id="PF02470"/>
    </source>
</evidence>
<dbReference type="InterPro" id="IPR003399">
    <property type="entry name" value="Mce/MlaD"/>
</dbReference>
<feature type="compositionally biased region" description="Pro residues" evidence="1">
    <location>
        <begin position="399"/>
        <end position="420"/>
    </location>
</feature>
<dbReference type="PANTHER" id="PTHR33371">
    <property type="entry name" value="INTERMEMBRANE PHOSPHOLIPID TRANSPORT SYSTEM BINDING PROTEIN MLAD-RELATED"/>
    <property type="match status" value="1"/>
</dbReference>
<accession>A0ABY3V0B9</accession>
<evidence type="ECO:0000313" key="4">
    <source>
        <dbReference type="EMBL" id="ULP45277.2"/>
    </source>
</evidence>
<dbReference type="Proteomes" id="UP001055171">
    <property type="component" value="Chromosome"/>
</dbReference>
<dbReference type="PANTHER" id="PTHR33371:SF19">
    <property type="entry name" value="MCE-FAMILY PROTEIN MCE4A"/>
    <property type="match status" value="1"/>
</dbReference>
<feature type="compositionally biased region" description="Pro residues" evidence="1">
    <location>
        <begin position="436"/>
        <end position="465"/>
    </location>
</feature>
<dbReference type="RefSeq" id="WP_259608721.1">
    <property type="nucleotide sequence ID" value="NZ_CP092423.2"/>
</dbReference>
<feature type="compositionally biased region" description="Pro residues" evidence="1">
    <location>
        <begin position="475"/>
        <end position="498"/>
    </location>
</feature>
<keyword evidence="5" id="KW-1185">Reference proteome</keyword>